<keyword evidence="3" id="KW-1185">Reference proteome</keyword>
<dbReference type="KEGG" id="pti:PHATRDRAFT_39214"/>
<dbReference type="GeneID" id="7194920"/>
<keyword evidence="1" id="KW-0812">Transmembrane</keyword>
<reference evidence="2 3" key="1">
    <citation type="journal article" date="2008" name="Nature">
        <title>The Phaeodactylum genome reveals the evolutionary history of diatom genomes.</title>
        <authorList>
            <person name="Bowler C."/>
            <person name="Allen A.E."/>
            <person name="Badger J.H."/>
            <person name="Grimwood J."/>
            <person name="Jabbari K."/>
            <person name="Kuo A."/>
            <person name="Maheswari U."/>
            <person name="Martens C."/>
            <person name="Maumus F."/>
            <person name="Otillar R.P."/>
            <person name="Rayko E."/>
            <person name="Salamov A."/>
            <person name="Vandepoele K."/>
            <person name="Beszteri B."/>
            <person name="Gruber A."/>
            <person name="Heijde M."/>
            <person name="Katinka M."/>
            <person name="Mock T."/>
            <person name="Valentin K."/>
            <person name="Verret F."/>
            <person name="Berges J.A."/>
            <person name="Brownlee C."/>
            <person name="Cadoret J.P."/>
            <person name="Chiovitti A."/>
            <person name="Choi C.J."/>
            <person name="Coesel S."/>
            <person name="De Martino A."/>
            <person name="Detter J.C."/>
            <person name="Durkin C."/>
            <person name="Falciatore A."/>
            <person name="Fournet J."/>
            <person name="Haruta M."/>
            <person name="Huysman M.J."/>
            <person name="Jenkins B.D."/>
            <person name="Jiroutova K."/>
            <person name="Jorgensen R.E."/>
            <person name="Joubert Y."/>
            <person name="Kaplan A."/>
            <person name="Kroger N."/>
            <person name="Kroth P.G."/>
            <person name="La Roche J."/>
            <person name="Lindquist E."/>
            <person name="Lommer M."/>
            <person name="Martin-Jezequel V."/>
            <person name="Lopez P.J."/>
            <person name="Lucas S."/>
            <person name="Mangogna M."/>
            <person name="McGinnis K."/>
            <person name="Medlin L.K."/>
            <person name="Montsant A."/>
            <person name="Oudot-Le Secq M.P."/>
            <person name="Napoli C."/>
            <person name="Obornik M."/>
            <person name="Parker M.S."/>
            <person name="Petit J.L."/>
            <person name="Porcel B.M."/>
            <person name="Poulsen N."/>
            <person name="Robison M."/>
            <person name="Rychlewski L."/>
            <person name="Rynearson T.A."/>
            <person name="Schmutz J."/>
            <person name="Shapiro H."/>
            <person name="Siaut M."/>
            <person name="Stanley M."/>
            <person name="Sussman M.R."/>
            <person name="Taylor A.R."/>
            <person name="Vardi A."/>
            <person name="von Dassow P."/>
            <person name="Vyverman W."/>
            <person name="Willis A."/>
            <person name="Wyrwicz L.S."/>
            <person name="Rokhsar D.S."/>
            <person name="Weissenbach J."/>
            <person name="Armbrust E.V."/>
            <person name="Green B.R."/>
            <person name="Van de Peer Y."/>
            <person name="Grigoriev I.V."/>
        </authorList>
    </citation>
    <scope>NUCLEOTIDE SEQUENCE [LARGE SCALE GENOMIC DNA]</scope>
    <source>
        <strain evidence="2 3">CCAP 1055/1</strain>
    </source>
</reference>
<dbReference type="PaxDb" id="2850-Phatr39214"/>
<dbReference type="InParanoid" id="B7G7D8"/>
<name>B7G7D8_PHATC</name>
<accession>B7G7D8</accession>
<proteinExistence type="predicted"/>
<evidence type="ECO:0000313" key="3">
    <source>
        <dbReference type="Proteomes" id="UP000000759"/>
    </source>
</evidence>
<keyword evidence="1" id="KW-0472">Membrane</keyword>
<dbReference type="HOGENOM" id="CLU_1362719_0_0_1"/>
<sequence length="201" mass="23039">MTARTRGHEWTRLRLRGSRRLREEFVLEDFRAWVDSSADLSDDETENEARQKKLVGDDAVYEPTVNDMYDRDAKVHRKLETERSGVKYANVSTNAIFNREGEPRFVDQQEDPGDGNAVALARGNLIMLDYYYRVYSYHPEMKAMSYIGEETRMTEGLGTLMAGAVVVGAIVALWLRRSCLSGNKVRRAVSLELKAYGYRQL</sequence>
<protein>
    <submittedName>
        <fullName evidence="2">Uncharacterized protein</fullName>
    </submittedName>
</protein>
<evidence type="ECO:0000313" key="2">
    <source>
        <dbReference type="EMBL" id="EEC45475.1"/>
    </source>
</evidence>
<organism evidence="2 3">
    <name type="scientific">Phaeodactylum tricornutum (strain CCAP 1055/1)</name>
    <dbReference type="NCBI Taxonomy" id="556484"/>
    <lineage>
        <taxon>Eukaryota</taxon>
        <taxon>Sar</taxon>
        <taxon>Stramenopiles</taxon>
        <taxon>Ochrophyta</taxon>
        <taxon>Bacillariophyta</taxon>
        <taxon>Bacillariophyceae</taxon>
        <taxon>Bacillariophycidae</taxon>
        <taxon>Naviculales</taxon>
        <taxon>Phaeodactylaceae</taxon>
        <taxon>Phaeodactylum</taxon>
    </lineage>
</organism>
<evidence type="ECO:0000256" key="1">
    <source>
        <dbReference type="SAM" id="Phobius"/>
    </source>
</evidence>
<dbReference type="AlphaFoldDB" id="B7G7D8"/>
<dbReference type="Proteomes" id="UP000000759">
    <property type="component" value="Chromosome 18"/>
</dbReference>
<dbReference type="RefSeq" id="XP_002183257.1">
    <property type="nucleotide sequence ID" value="XM_002183221.1"/>
</dbReference>
<dbReference type="EMBL" id="CM000620">
    <property type="protein sequence ID" value="EEC45475.1"/>
    <property type="molecule type" value="Genomic_DNA"/>
</dbReference>
<reference evidence="3" key="2">
    <citation type="submission" date="2008-08" db="EMBL/GenBank/DDBJ databases">
        <authorList>
            <consortium name="Diatom Consortium"/>
            <person name="Grigoriev I."/>
            <person name="Grimwood J."/>
            <person name="Kuo A."/>
            <person name="Otillar R.P."/>
            <person name="Salamov A."/>
            <person name="Detter J.C."/>
            <person name="Lindquist E."/>
            <person name="Shapiro H."/>
            <person name="Lucas S."/>
            <person name="Glavina del Rio T."/>
            <person name="Pitluck S."/>
            <person name="Rokhsar D."/>
            <person name="Bowler C."/>
        </authorList>
    </citation>
    <scope>GENOME REANNOTATION</scope>
    <source>
        <strain evidence="3">CCAP 1055/1</strain>
    </source>
</reference>
<feature type="transmembrane region" description="Helical" evidence="1">
    <location>
        <begin position="156"/>
        <end position="175"/>
    </location>
</feature>
<gene>
    <name evidence="2" type="ORF">PHATRDRAFT_39214</name>
</gene>
<keyword evidence="1" id="KW-1133">Transmembrane helix</keyword>